<dbReference type="AlphaFoldDB" id="A0A0K9NSN4"/>
<name>A0A0K9NSN4_ZOSMR</name>
<evidence type="ECO:0000313" key="1">
    <source>
        <dbReference type="EMBL" id="KMZ59786.1"/>
    </source>
</evidence>
<comment type="caution">
    <text evidence="1">The sequence shown here is derived from an EMBL/GenBank/DDBJ whole genome shotgun (WGS) entry which is preliminary data.</text>
</comment>
<dbReference type="Proteomes" id="UP000036987">
    <property type="component" value="Unassembled WGS sequence"/>
</dbReference>
<reference evidence="2" key="1">
    <citation type="journal article" date="2016" name="Nature">
        <title>The genome of the seagrass Zostera marina reveals angiosperm adaptation to the sea.</title>
        <authorList>
            <person name="Olsen J.L."/>
            <person name="Rouze P."/>
            <person name="Verhelst B."/>
            <person name="Lin Y.-C."/>
            <person name="Bayer T."/>
            <person name="Collen J."/>
            <person name="Dattolo E."/>
            <person name="De Paoli E."/>
            <person name="Dittami S."/>
            <person name="Maumus F."/>
            <person name="Michel G."/>
            <person name="Kersting A."/>
            <person name="Lauritano C."/>
            <person name="Lohaus R."/>
            <person name="Toepel M."/>
            <person name="Tonon T."/>
            <person name="Vanneste K."/>
            <person name="Amirebrahimi M."/>
            <person name="Brakel J."/>
            <person name="Bostroem C."/>
            <person name="Chovatia M."/>
            <person name="Grimwood J."/>
            <person name="Jenkins J.W."/>
            <person name="Jueterbock A."/>
            <person name="Mraz A."/>
            <person name="Stam W.T."/>
            <person name="Tice H."/>
            <person name="Bornberg-Bauer E."/>
            <person name="Green P.J."/>
            <person name="Pearson G.A."/>
            <person name="Procaccini G."/>
            <person name="Duarte C.M."/>
            <person name="Schmutz J."/>
            <person name="Reusch T.B.H."/>
            <person name="Van de Peer Y."/>
        </authorList>
    </citation>
    <scope>NUCLEOTIDE SEQUENCE [LARGE SCALE GENOMIC DNA]</scope>
    <source>
        <strain evidence="2">cv. Finnish</strain>
    </source>
</reference>
<protein>
    <submittedName>
        <fullName evidence="1">Uncharacterized protein</fullName>
    </submittedName>
</protein>
<keyword evidence="2" id="KW-1185">Reference proteome</keyword>
<organism evidence="1 2">
    <name type="scientific">Zostera marina</name>
    <name type="common">Eelgrass</name>
    <dbReference type="NCBI Taxonomy" id="29655"/>
    <lineage>
        <taxon>Eukaryota</taxon>
        <taxon>Viridiplantae</taxon>
        <taxon>Streptophyta</taxon>
        <taxon>Embryophyta</taxon>
        <taxon>Tracheophyta</taxon>
        <taxon>Spermatophyta</taxon>
        <taxon>Magnoliopsida</taxon>
        <taxon>Liliopsida</taxon>
        <taxon>Zosteraceae</taxon>
        <taxon>Zostera</taxon>
    </lineage>
</organism>
<evidence type="ECO:0000313" key="2">
    <source>
        <dbReference type="Proteomes" id="UP000036987"/>
    </source>
</evidence>
<sequence length="139" mass="15260">MAATEVDVPVPALRAGSWIPLLLLSGRGLRHQVLQVTRVLVSYDLFILYSQPSPTAQAQTYSVGGRSIGFHPSLASRRPASPMPNKLSEPRPLTTCRPRLIDSQLVHGGVWIADLDACFVKGMRHERNMVNHLSPQVQG</sequence>
<proteinExistence type="predicted"/>
<gene>
    <name evidence="1" type="ORF">ZOSMA_64G00010</name>
</gene>
<dbReference type="EMBL" id="LFYR01001714">
    <property type="protein sequence ID" value="KMZ59786.1"/>
    <property type="molecule type" value="Genomic_DNA"/>
</dbReference>
<accession>A0A0K9NSN4</accession>